<dbReference type="Proteomes" id="UP000317691">
    <property type="component" value="Unassembled WGS sequence"/>
</dbReference>
<sequence>MQALSMAMQSTIPPYPSVEITARMKAASGATIRSSKCTREPYATRFAADKRKDFRLEGFRVRVIASRRMTSSSVRRSRPLRHALLAGCLLAATAPAADALPEVVATRGLPSSISSTYGTAVPLGDPSTAGLFAISTRWGVEIRDAVSGAEAPVGAFRTSGAVNAVAADGNTLYLFAGTRGIVAVDVTDPANPAAIGSRGDLGDLKLGAASPNGYGLAAANASELHFLGRSSPGALSLLATLRYADDRIVRAIVARSDSFLVVSERSTPLQRLFLTLYRLPAGAAQPQFVSEIPVPNQAPTGMVWRGDLAFIGAGSLGILTANVRTGVVTGPAGIGKYVREVDANDSVVVAAAQAGTFVRLRRSGSGGATLINPTFESLPLEPIHIALSGSRVAISVQDVDSAQDPDEVGRGAIEFRDLDLTLAIPAVGGTGRTRRVAWSAGLAYVADYTGGLRIYRADGSDTSLVGVLPLGSSTRVVDIALDPPRHRAYLAAGSQGLQIVDTTDPSAPALLSALPLPGLASAVAVVDSDLVVVGRRGTVGAGLTFVDVTSPASPAPRGQLGSGSIPDPRAIAVKDTIAFVADESLGLLAVRFGNPDAPGLVGTPTGTAARDLDLSGNVLLVATGAAGLQVVNVSNPVIPVLQSQVATPALLGVARSANSAALFLGDEGALVVDLNNPSAPVLRGPIGVPGASRDGIWVGDTLLVATGFALERFRVSPAPTVVPALTIEFDRALLLPRARIRWTPVSLPGMVGLNVYRDLLPGRQGTSPAGTLVNKSLLSPGATEAVDDSLVAGTTCRYRLEAFFADGSAIKVAEGSIFVPSNSAVGRPFPNPYRPNGGAALTLPFRIAPGSPAGTVEVTIHDASGRLVRRSVQAVGAGGGFGTAAWDGRDGRGRKAPDGVYFARVRGPGIDDARQFVLLH</sequence>
<proteinExistence type="predicted"/>
<reference evidence="2 3" key="1">
    <citation type="journal article" date="2019" name="Nat. Microbiol.">
        <title>Mediterranean grassland soil C-N compound turnover is dependent on rainfall and depth, and is mediated by genomically divergent microorganisms.</title>
        <authorList>
            <person name="Diamond S."/>
            <person name="Andeer P.F."/>
            <person name="Li Z."/>
            <person name="Crits-Christoph A."/>
            <person name="Burstein D."/>
            <person name="Anantharaman K."/>
            <person name="Lane K.R."/>
            <person name="Thomas B.C."/>
            <person name="Pan C."/>
            <person name="Northen T.R."/>
            <person name="Banfield J.F."/>
        </authorList>
    </citation>
    <scope>NUCLEOTIDE SEQUENCE [LARGE SCALE GENOMIC DNA]</scope>
    <source>
        <strain evidence="2">WS_9</strain>
    </source>
</reference>
<evidence type="ECO:0000259" key="1">
    <source>
        <dbReference type="Pfam" id="PF13860"/>
    </source>
</evidence>
<dbReference type="Pfam" id="PF08309">
    <property type="entry name" value="LVIVD"/>
    <property type="match status" value="3"/>
</dbReference>
<protein>
    <recommendedName>
        <fullName evidence="1">FlgD/Vpr Ig-like domain-containing protein</fullName>
    </recommendedName>
</protein>
<dbReference type="InterPro" id="IPR025965">
    <property type="entry name" value="FlgD/Vpr_Ig-like"/>
</dbReference>
<comment type="caution">
    <text evidence="2">The sequence shown here is derived from an EMBL/GenBank/DDBJ whole genome shotgun (WGS) entry which is preliminary data.</text>
</comment>
<dbReference type="Gene3D" id="2.60.40.4070">
    <property type="match status" value="1"/>
</dbReference>
<dbReference type="AlphaFoldDB" id="A0A538TJU0"/>
<accession>A0A538TJU0</accession>
<gene>
    <name evidence="2" type="ORF">E6K79_09650</name>
</gene>
<dbReference type="SUPFAM" id="SSF75011">
    <property type="entry name" value="3-carboxy-cis,cis-mucoante lactonizing enzyme"/>
    <property type="match status" value="1"/>
</dbReference>
<name>A0A538TJU0_UNCEI</name>
<evidence type="ECO:0000313" key="2">
    <source>
        <dbReference type="EMBL" id="TMQ63882.1"/>
    </source>
</evidence>
<dbReference type="InterPro" id="IPR013211">
    <property type="entry name" value="LVIVD"/>
</dbReference>
<evidence type="ECO:0000313" key="3">
    <source>
        <dbReference type="Proteomes" id="UP000317691"/>
    </source>
</evidence>
<dbReference type="EMBL" id="VBOZ01000029">
    <property type="protein sequence ID" value="TMQ63882.1"/>
    <property type="molecule type" value="Genomic_DNA"/>
</dbReference>
<dbReference type="Pfam" id="PF13860">
    <property type="entry name" value="FlgD_ig"/>
    <property type="match status" value="1"/>
</dbReference>
<organism evidence="2 3">
    <name type="scientific">Eiseniibacteriota bacterium</name>
    <dbReference type="NCBI Taxonomy" id="2212470"/>
    <lineage>
        <taxon>Bacteria</taxon>
        <taxon>Candidatus Eiseniibacteriota</taxon>
    </lineage>
</organism>
<feature type="domain" description="FlgD/Vpr Ig-like" evidence="1">
    <location>
        <begin position="845"/>
        <end position="905"/>
    </location>
</feature>